<dbReference type="AlphaFoldDB" id="A0AAV3QEW7"/>
<sequence length="206" mass="23592">MKGEYFTRDVAGKVGDAFLDCEAVELRVDRQGNKFFRLRAKVKINAPLRRLVTFQVREEIMARYLAYERQPNLYFHYDKLGHLICQCSLIAPGTDMRTVVVYGLSIKAPSERSWVEFRLEDGDNSGQDVEDCGGEGVARLDYQVVGEMPRDVLPREEGAILVEFGGSKEKETVTERDLDQSRLLGDATQNVEQKRELAQLTWVRKR</sequence>
<keyword evidence="2" id="KW-1185">Reference proteome</keyword>
<dbReference type="Proteomes" id="UP001454036">
    <property type="component" value="Unassembled WGS sequence"/>
</dbReference>
<accession>A0AAV3QEW7</accession>
<gene>
    <name evidence="1" type="ORF">LIER_18684</name>
</gene>
<dbReference type="EMBL" id="BAABME010004512">
    <property type="protein sequence ID" value="GAA0162640.1"/>
    <property type="molecule type" value="Genomic_DNA"/>
</dbReference>
<reference evidence="1 2" key="1">
    <citation type="submission" date="2024-01" db="EMBL/GenBank/DDBJ databases">
        <title>The complete chloroplast genome sequence of Lithospermum erythrorhizon: insights into the phylogenetic relationship among Boraginaceae species and the maternal lineages of purple gromwells.</title>
        <authorList>
            <person name="Okada T."/>
            <person name="Watanabe K."/>
        </authorList>
    </citation>
    <scope>NUCLEOTIDE SEQUENCE [LARGE SCALE GENOMIC DNA]</scope>
</reference>
<protein>
    <submittedName>
        <fullName evidence="1">Uncharacterized protein</fullName>
    </submittedName>
</protein>
<organism evidence="1 2">
    <name type="scientific">Lithospermum erythrorhizon</name>
    <name type="common">Purple gromwell</name>
    <name type="synonym">Lithospermum officinale var. erythrorhizon</name>
    <dbReference type="NCBI Taxonomy" id="34254"/>
    <lineage>
        <taxon>Eukaryota</taxon>
        <taxon>Viridiplantae</taxon>
        <taxon>Streptophyta</taxon>
        <taxon>Embryophyta</taxon>
        <taxon>Tracheophyta</taxon>
        <taxon>Spermatophyta</taxon>
        <taxon>Magnoliopsida</taxon>
        <taxon>eudicotyledons</taxon>
        <taxon>Gunneridae</taxon>
        <taxon>Pentapetalae</taxon>
        <taxon>asterids</taxon>
        <taxon>lamiids</taxon>
        <taxon>Boraginales</taxon>
        <taxon>Boraginaceae</taxon>
        <taxon>Boraginoideae</taxon>
        <taxon>Lithospermeae</taxon>
        <taxon>Lithospermum</taxon>
    </lineage>
</organism>
<evidence type="ECO:0000313" key="1">
    <source>
        <dbReference type="EMBL" id="GAA0162640.1"/>
    </source>
</evidence>
<proteinExistence type="predicted"/>
<comment type="caution">
    <text evidence="1">The sequence shown here is derived from an EMBL/GenBank/DDBJ whole genome shotgun (WGS) entry which is preliminary data.</text>
</comment>
<evidence type="ECO:0000313" key="2">
    <source>
        <dbReference type="Proteomes" id="UP001454036"/>
    </source>
</evidence>
<name>A0AAV3QEW7_LITER</name>